<protein>
    <submittedName>
        <fullName evidence="1">Uncharacterized protein</fullName>
    </submittedName>
</protein>
<keyword evidence="2" id="KW-1185">Reference proteome</keyword>
<dbReference type="STRING" id="797302.Halru_1299"/>
<dbReference type="EMBL" id="CP003050">
    <property type="protein sequence ID" value="AGB15913.1"/>
    <property type="molecule type" value="Genomic_DNA"/>
</dbReference>
<organism evidence="1 2">
    <name type="scientific">Halovivax ruber (strain DSM 18193 / JCM 13892 / XH-70)</name>
    <dbReference type="NCBI Taxonomy" id="797302"/>
    <lineage>
        <taxon>Archaea</taxon>
        <taxon>Methanobacteriati</taxon>
        <taxon>Methanobacteriota</taxon>
        <taxon>Stenosarchaea group</taxon>
        <taxon>Halobacteria</taxon>
        <taxon>Halobacteriales</taxon>
        <taxon>Natrialbaceae</taxon>
        <taxon>Halovivax</taxon>
    </lineage>
</organism>
<dbReference type="KEGG" id="hru:Halru_1299"/>
<sequence>MNRRLGADRAIGWTHLSRWGSESGDRPIIRTDNLRMKLFTGEYFGGVNGY</sequence>
<gene>
    <name evidence="1" type="ordered locus">Halru_1299</name>
</gene>
<name>L0IAS0_HALRX</name>
<reference evidence="1" key="1">
    <citation type="submission" date="2011-09" db="EMBL/GenBank/DDBJ databases">
        <title>Complete sequence of Halovivax ruber XH-70.</title>
        <authorList>
            <consortium name="US DOE Joint Genome Institute"/>
            <person name="Lucas S."/>
            <person name="Han J."/>
            <person name="Lapidus A."/>
            <person name="Cheng J.-F."/>
            <person name="Goodwin L."/>
            <person name="Pitluck S."/>
            <person name="Peters L."/>
            <person name="Mikhailova N."/>
            <person name="Davenport K."/>
            <person name="Detter J.C."/>
            <person name="Han C."/>
            <person name="Tapia R."/>
            <person name="Land M."/>
            <person name="Hauser L."/>
            <person name="Kyrpides N."/>
            <person name="Ivanova N."/>
            <person name="Pagani I."/>
            <person name="Sproer C."/>
            <person name="Anderson I."/>
            <person name="Woyke T."/>
        </authorList>
    </citation>
    <scope>NUCLEOTIDE SEQUENCE</scope>
    <source>
        <strain evidence="1">XH-70</strain>
    </source>
</reference>
<dbReference type="Proteomes" id="UP000010846">
    <property type="component" value="Chromosome"/>
</dbReference>
<proteinExistence type="predicted"/>
<evidence type="ECO:0000313" key="2">
    <source>
        <dbReference type="Proteomes" id="UP000010846"/>
    </source>
</evidence>
<dbReference type="HOGENOM" id="CLU_3112989_0_0_2"/>
<dbReference type="AlphaFoldDB" id="L0IAS0"/>
<evidence type="ECO:0000313" key="1">
    <source>
        <dbReference type="EMBL" id="AGB15913.1"/>
    </source>
</evidence>
<accession>L0IAS0</accession>